<protein>
    <recommendedName>
        <fullName evidence="1">Metallo-beta-lactamase domain-containing protein</fullName>
    </recommendedName>
</protein>
<dbReference type="EMBL" id="BOMQ01000084">
    <property type="protein sequence ID" value="GIE53414.1"/>
    <property type="molecule type" value="Genomic_DNA"/>
</dbReference>
<dbReference type="GO" id="GO:0016740">
    <property type="term" value="F:transferase activity"/>
    <property type="evidence" value="ECO:0007669"/>
    <property type="project" value="TreeGrafter"/>
</dbReference>
<gene>
    <name evidence="2" type="ORF">Ani05nite_69480</name>
</gene>
<evidence type="ECO:0000259" key="1">
    <source>
        <dbReference type="Pfam" id="PF00753"/>
    </source>
</evidence>
<dbReference type="InterPro" id="IPR001279">
    <property type="entry name" value="Metallo-B-lactamas"/>
</dbReference>
<evidence type="ECO:0000313" key="3">
    <source>
        <dbReference type="Proteomes" id="UP000647172"/>
    </source>
</evidence>
<name>A0A919JLV2_9ACTN</name>
<dbReference type="AlphaFoldDB" id="A0A919JLV2"/>
<organism evidence="2 3">
    <name type="scientific">Actinoplanes nipponensis</name>
    <dbReference type="NCBI Taxonomy" id="135950"/>
    <lineage>
        <taxon>Bacteria</taxon>
        <taxon>Bacillati</taxon>
        <taxon>Actinomycetota</taxon>
        <taxon>Actinomycetes</taxon>
        <taxon>Micromonosporales</taxon>
        <taxon>Micromonosporaceae</taxon>
        <taxon>Actinoplanes</taxon>
    </lineage>
</organism>
<keyword evidence="3" id="KW-1185">Reference proteome</keyword>
<proteinExistence type="predicted"/>
<feature type="domain" description="Metallo-beta-lactamase" evidence="1">
    <location>
        <begin position="64"/>
        <end position="132"/>
    </location>
</feature>
<dbReference type="Proteomes" id="UP000647172">
    <property type="component" value="Unassembled WGS sequence"/>
</dbReference>
<dbReference type="CDD" id="cd07713">
    <property type="entry name" value="DHPS-like_MBL-fold"/>
    <property type="match status" value="1"/>
</dbReference>
<dbReference type="InterPro" id="IPR036866">
    <property type="entry name" value="RibonucZ/Hydroxyglut_hydro"/>
</dbReference>
<dbReference type="InterPro" id="IPR041712">
    <property type="entry name" value="DHPS-like_MBL-fold"/>
</dbReference>
<evidence type="ECO:0000313" key="2">
    <source>
        <dbReference type="EMBL" id="GIE53414.1"/>
    </source>
</evidence>
<dbReference type="Pfam" id="PF00753">
    <property type="entry name" value="Lactamase_B"/>
    <property type="match status" value="1"/>
</dbReference>
<dbReference type="PANTHER" id="PTHR13754">
    <property type="entry name" value="METALLO-BETA-LACTAMASE SUPERFAMILY PROTEIN"/>
    <property type="match status" value="1"/>
</dbReference>
<comment type="caution">
    <text evidence="2">The sequence shown here is derived from an EMBL/GenBank/DDBJ whole genome shotgun (WGS) entry which is preliminary data.</text>
</comment>
<reference evidence="2" key="1">
    <citation type="submission" date="2021-01" db="EMBL/GenBank/DDBJ databases">
        <title>Whole genome shotgun sequence of Actinoplanes nipponensis NBRC 14063.</title>
        <authorList>
            <person name="Komaki H."/>
            <person name="Tamura T."/>
        </authorList>
    </citation>
    <scope>NUCLEOTIDE SEQUENCE</scope>
    <source>
        <strain evidence="2">NBRC 14063</strain>
    </source>
</reference>
<sequence length="327" mass="34557">MGGAVTGAGLAALALRYAAGTARADRSWPVQVESRLRNLGEVDEVSILPVVERLTRDGGELVGEPGLSYLVRAGGTRLLFDVGLSGGRDRSALVRNAGHLDVDLRDLDAVVISHRHADHVGGVGAMRRHTFAFAGEPLEPAGVPAYVPTDMHHDRARVVPTTGPRVVAPGVAVLPPLPRMLFWLGAVAEQALLVNVRGFGLVLISGCGHPPIERMLGVAELVLDVPIRAVVGGLHLPVHPVGTPLLPQAILGSPHPPWQPIGEADVAHVLDEITARGPRVVALSGHDSTPWTMNEFGRRLGDRYRTLRVGEELLISAARSRSAEGAG</sequence>
<dbReference type="PANTHER" id="PTHR13754:SF13">
    <property type="entry name" value="METALLO-BETA-LACTAMASE SUPERFAMILY PROTEIN (AFU_ORTHOLOGUE AFUA_3G07630)"/>
    <property type="match status" value="1"/>
</dbReference>
<dbReference type="SUPFAM" id="SSF56281">
    <property type="entry name" value="Metallo-hydrolase/oxidoreductase"/>
    <property type="match status" value="1"/>
</dbReference>
<accession>A0A919JLV2</accession>
<dbReference type="Gene3D" id="3.60.15.10">
    <property type="entry name" value="Ribonuclease Z/Hydroxyacylglutathione hydrolase-like"/>
    <property type="match status" value="1"/>
</dbReference>
<dbReference type="InterPro" id="IPR052926">
    <property type="entry name" value="Metallo-beta-lactamase_dom"/>
</dbReference>